<evidence type="ECO:0000313" key="2">
    <source>
        <dbReference type="EMBL" id="MCV2402478.1"/>
    </source>
</evidence>
<keyword evidence="1" id="KW-0732">Signal</keyword>
<comment type="caution">
    <text evidence="2">The sequence shown here is derived from an EMBL/GenBank/DDBJ whole genome shotgun (WGS) entry which is preliminary data.</text>
</comment>
<dbReference type="Proteomes" id="UP001209713">
    <property type="component" value="Unassembled WGS sequence"/>
</dbReference>
<protein>
    <submittedName>
        <fullName evidence="2">Uncharacterized protein</fullName>
    </submittedName>
</protein>
<keyword evidence="3" id="KW-1185">Reference proteome</keyword>
<gene>
    <name evidence="2" type="ORF">OFY17_06185</name>
</gene>
<dbReference type="EMBL" id="JAOVZB010000002">
    <property type="protein sequence ID" value="MCV2402478.1"/>
    <property type="molecule type" value="Genomic_DNA"/>
</dbReference>
<feature type="chain" id="PRO_5047333158" evidence="1">
    <location>
        <begin position="25"/>
        <end position="78"/>
    </location>
</feature>
<proteinExistence type="predicted"/>
<sequence length="78" mass="8438">MKLNHLMSVLICSLTLSLSTSAHAYTLKQMSSEKVSGECKGAPFWGSKKSNGEWTVTGPAGKFTSRIVSEAIRKSCNE</sequence>
<organism evidence="2 3">
    <name type="scientific">Marinomonas sargassi</name>
    <dbReference type="NCBI Taxonomy" id="2984494"/>
    <lineage>
        <taxon>Bacteria</taxon>
        <taxon>Pseudomonadati</taxon>
        <taxon>Pseudomonadota</taxon>
        <taxon>Gammaproteobacteria</taxon>
        <taxon>Oceanospirillales</taxon>
        <taxon>Oceanospirillaceae</taxon>
        <taxon>Marinomonas</taxon>
    </lineage>
</organism>
<evidence type="ECO:0000313" key="3">
    <source>
        <dbReference type="Proteomes" id="UP001209713"/>
    </source>
</evidence>
<dbReference type="RefSeq" id="WP_263529858.1">
    <property type="nucleotide sequence ID" value="NZ_JAOVZB010000002.1"/>
</dbReference>
<reference evidence="2 3" key="1">
    <citation type="submission" date="2022-10" db="EMBL/GenBank/DDBJ databases">
        <title>Marinomonas transparenta sp. nov. and Marinomonas sargassi sp. nov., isolated from marine alga (Sargassum natans (L.) Gaillon).</title>
        <authorList>
            <person name="Wang Y."/>
        </authorList>
    </citation>
    <scope>NUCLEOTIDE SEQUENCE [LARGE SCALE GENOMIC DNA]</scope>
    <source>
        <strain evidence="2 3">C2222</strain>
    </source>
</reference>
<accession>A0ABT2YRF8</accession>
<feature type="signal peptide" evidence="1">
    <location>
        <begin position="1"/>
        <end position="24"/>
    </location>
</feature>
<evidence type="ECO:0000256" key="1">
    <source>
        <dbReference type="SAM" id="SignalP"/>
    </source>
</evidence>
<name>A0ABT2YRF8_9GAMM</name>